<dbReference type="PATRIC" id="fig|28092.6.peg.3110"/>
<dbReference type="Gene3D" id="3.30.530.20">
    <property type="match status" value="1"/>
</dbReference>
<comment type="similarity">
    <text evidence="1">Belongs to the ribosome association toxin RatA family.</text>
</comment>
<comment type="caution">
    <text evidence="3">The sequence shown here is derived from an EMBL/GenBank/DDBJ whole genome shotgun (WGS) entry which is preliminary data.</text>
</comment>
<reference evidence="3 4" key="1">
    <citation type="submission" date="2015-03" db="EMBL/GenBank/DDBJ databases">
        <title>Draft Genome Sequence of Burkholderia andropogonis type strain ICMP2807, isolated from Sorghum bicolor.</title>
        <authorList>
            <person name="Lopes-Santos L."/>
            <person name="Castro D.B."/>
            <person name="Ottoboni L.M."/>
            <person name="Park D."/>
            <person name="Weirc B.S."/>
            <person name="Destefano S.A."/>
        </authorList>
    </citation>
    <scope>NUCLEOTIDE SEQUENCE [LARGE SCALE GENOMIC DNA]</scope>
    <source>
        <strain evidence="3 4">ICMP2807</strain>
    </source>
</reference>
<gene>
    <name evidence="3" type="ORF">WM40_13220</name>
</gene>
<dbReference type="GO" id="GO:0048039">
    <property type="term" value="F:ubiquinone binding"/>
    <property type="evidence" value="ECO:0007669"/>
    <property type="project" value="InterPro"/>
</dbReference>
<evidence type="ECO:0000259" key="2">
    <source>
        <dbReference type="Pfam" id="PF03364"/>
    </source>
</evidence>
<dbReference type="AlphaFoldDB" id="A0A0F5JZD5"/>
<dbReference type="InterPro" id="IPR044996">
    <property type="entry name" value="COQ10-like"/>
</dbReference>
<proteinExistence type="inferred from homology"/>
<dbReference type="Proteomes" id="UP000033618">
    <property type="component" value="Unassembled WGS sequence"/>
</dbReference>
<dbReference type="STRING" id="28092.WM40_13220"/>
<dbReference type="PANTHER" id="PTHR12901">
    <property type="entry name" value="SPERM PROTEIN HOMOLOG"/>
    <property type="match status" value="1"/>
</dbReference>
<dbReference type="RefSeq" id="WP_024903073.1">
    <property type="nucleotide sequence ID" value="NZ_CADFGU010000002.1"/>
</dbReference>
<evidence type="ECO:0000313" key="4">
    <source>
        <dbReference type="Proteomes" id="UP000033618"/>
    </source>
</evidence>
<accession>A0A0F5JZD5</accession>
<feature type="domain" description="Coenzyme Q-binding protein COQ10 START" evidence="2">
    <location>
        <begin position="10"/>
        <end position="134"/>
    </location>
</feature>
<evidence type="ECO:0000313" key="3">
    <source>
        <dbReference type="EMBL" id="KKB63188.1"/>
    </source>
</evidence>
<keyword evidence="4" id="KW-1185">Reference proteome</keyword>
<dbReference type="GO" id="GO:0045333">
    <property type="term" value="P:cellular respiration"/>
    <property type="evidence" value="ECO:0007669"/>
    <property type="project" value="InterPro"/>
</dbReference>
<dbReference type="CDD" id="cd07813">
    <property type="entry name" value="COQ10p_like"/>
    <property type="match status" value="1"/>
</dbReference>
<evidence type="ECO:0000256" key="1">
    <source>
        <dbReference type="ARBA" id="ARBA00008918"/>
    </source>
</evidence>
<dbReference type="InterPro" id="IPR005031">
    <property type="entry name" value="COQ10_START"/>
</dbReference>
<name>A0A0F5JZD5_9BURK</name>
<dbReference type="OrthoDB" id="9804759at2"/>
<organism evidence="3 4">
    <name type="scientific">Robbsia andropogonis</name>
    <dbReference type="NCBI Taxonomy" id="28092"/>
    <lineage>
        <taxon>Bacteria</taxon>
        <taxon>Pseudomonadati</taxon>
        <taxon>Pseudomonadota</taxon>
        <taxon>Betaproteobacteria</taxon>
        <taxon>Burkholderiales</taxon>
        <taxon>Burkholderiaceae</taxon>
        <taxon>Robbsia</taxon>
    </lineage>
</organism>
<dbReference type="InterPro" id="IPR023393">
    <property type="entry name" value="START-like_dom_sf"/>
</dbReference>
<protein>
    <submittedName>
        <fullName evidence="3">Cyclase</fullName>
    </submittedName>
</protein>
<dbReference type="SUPFAM" id="SSF55961">
    <property type="entry name" value="Bet v1-like"/>
    <property type="match status" value="1"/>
</dbReference>
<dbReference type="EMBL" id="LAQU01000012">
    <property type="protein sequence ID" value="KKB63188.1"/>
    <property type="molecule type" value="Genomic_DNA"/>
</dbReference>
<dbReference type="Pfam" id="PF03364">
    <property type="entry name" value="Polyketide_cyc"/>
    <property type="match status" value="1"/>
</dbReference>
<dbReference type="PANTHER" id="PTHR12901:SF10">
    <property type="entry name" value="COENZYME Q-BINDING PROTEIN COQ10, MITOCHONDRIAL"/>
    <property type="match status" value="1"/>
</dbReference>
<sequence>MADVQKTLLIRYSAAQMFDLVTDVADYPNFLPWCGGSEVLHSDDTSMDARILINFKGVKQQFATHNEHQRPTRIDMVFREGPFKNFTGSWRFTPLREDACKIEFALHYEFSNFIVEKIIGPVFNMIANTFVDSFVKRAETRYGKR</sequence>